<gene>
    <name evidence="16" type="ORF">Asulf_01211</name>
</gene>
<proteinExistence type="inferred from homology"/>
<dbReference type="Pfam" id="PF00291">
    <property type="entry name" value="PALP"/>
    <property type="match status" value="1"/>
</dbReference>
<evidence type="ECO:0000256" key="1">
    <source>
        <dbReference type="ARBA" id="ARBA00001933"/>
    </source>
</evidence>
<sequence>MVYLRCIECGKVYENEEMYTCPCGGLLEVSLDLDSIDVTFKLDGNNLRVWKYADLLPVKIKPISLNEGGTPLFRAEYLERELNIHRIYVKHEGLNPSGSFKDRGMTVGVTKAIELGKKAVACASTGNTSASLAMYAAKANLKAYVLLPAGKVALGKVAQALMHNAKVIGIKGNFDKALELVREISRQENFYLLNSVNPFRLEGQKTIAFEIVDELGYVPDRVILPVGNAGNISAIYKGFRELKTLGLIDSIPKMTGIQAKGANPIYRAFVESKKVIEPVTPETIATAIRIGNPVNARKALNAIYESNGLAEEVSDEEIISAQKILAGKEGIGVEPASAASVAGLIKLAGREIDVDETVVCITTGHLLKDPEAVIRACGSPIEVPADIESIKSVL</sequence>
<evidence type="ECO:0000313" key="17">
    <source>
        <dbReference type="Proteomes" id="UP000013307"/>
    </source>
</evidence>
<dbReference type="GO" id="GO:0004795">
    <property type="term" value="F:threonine synthase activity"/>
    <property type="evidence" value="ECO:0007669"/>
    <property type="project" value="UniProtKB-UniRule"/>
</dbReference>
<dbReference type="Gene3D" id="3.40.50.1100">
    <property type="match status" value="2"/>
</dbReference>
<feature type="binding site" evidence="13">
    <location>
        <position position="363"/>
    </location>
    <ligand>
        <name>pyridoxal 5'-phosphate</name>
        <dbReference type="ChEBI" id="CHEBI:597326"/>
    </ligand>
</feature>
<dbReference type="PANTHER" id="PTHR48078:SF6">
    <property type="entry name" value="L-THREONINE DEHYDRATASE CATABOLIC TDCB"/>
    <property type="match status" value="1"/>
</dbReference>
<protein>
    <recommendedName>
        <fullName evidence="5 11">Threonine synthase</fullName>
        <ecNumber evidence="4 11">4.2.3.1</ecNumber>
    </recommendedName>
</protein>
<feature type="binding site" evidence="13">
    <location>
        <begin position="227"/>
        <end position="231"/>
    </location>
    <ligand>
        <name>pyridoxal 5'-phosphate</name>
        <dbReference type="ChEBI" id="CHEBI:597326"/>
    </ligand>
</feature>
<dbReference type="GO" id="GO:0006565">
    <property type="term" value="P:L-serine catabolic process"/>
    <property type="evidence" value="ECO:0007669"/>
    <property type="project" value="TreeGrafter"/>
</dbReference>
<comment type="similarity">
    <text evidence="3 12">Belongs to the threonine synthase family.</text>
</comment>
<keyword evidence="7 12" id="KW-0791">Threonine biosynthesis</keyword>
<name>N0BC60_9EURY</name>
<evidence type="ECO:0000256" key="6">
    <source>
        <dbReference type="ARBA" id="ARBA00022605"/>
    </source>
</evidence>
<keyword evidence="17" id="KW-1185">Reference proteome</keyword>
<dbReference type="CDD" id="cd01563">
    <property type="entry name" value="Thr-synth_1"/>
    <property type="match status" value="1"/>
</dbReference>
<keyword evidence="8 12" id="KW-0663">Pyridoxal phosphate</keyword>
<dbReference type="InterPro" id="IPR036052">
    <property type="entry name" value="TrpB-like_PALP_sf"/>
</dbReference>
<evidence type="ECO:0000256" key="11">
    <source>
        <dbReference type="NCBIfam" id="TIGR00260"/>
    </source>
</evidence>
<dbReference type="UniPathway" id="UPA00050">
    <property type="reaction ID" value="UER00065"/>
</dbReference>
<evidence type="ECO:0000256" key="13">
    <source>
        <dbReference type="PIRSR" id="PIRSR038945-1"/>
    </source>
</evidence>
<evidence type="ECO:0000259" key="15">
    <source>
        <dbReference type="Pfam" id="PF00291"/>
    </source>
</evidence>
<dbReference type="GO" id="GO:0006567">
    <property type="term" value="P:L-threonine catabolic process"/>
    <property type="evidence" value="ECO:0007669"/>
    <property type="project" value="TreeGrafter"/>
</dbReference>
<dbReference type="GO" id="GO:0009097">
    <property type="term" value="P:isoleucine biosynthetic process"/>
    <property type="evidence" value="ECO:0007669"/>
    <property type="project" value="TreeGrafter"/>
</dbReference>
<dbReference type="EC" id="4.2.3.1" evidence="4 11"/>
<dbReference type="OrthoDB" id="6371at2157"/>
<dbReference type="STRING" id="387631.Asulf_01211"/>
<dbReference type="AlphaFoldDB" id="N0BC60"/>
<dbReference type="HOGENOM" id="CLU_028142_0_0_2"/>
<feature type="modified residue" description="N6-(pyridoxal phosphate)lysine" evidence="14">
    <location>
        <position position="101"/>
    </location>
</feature>
<dbReference type="RefSeq" id="WP_015590807.1">
    <property type="nucleotide sequence ID" value="NC_021169.1"/>
</dbReference>
<dbReference type="GO" id="GO:0009088">
    <property type="term" value="P:threonine biosynthetic process"/>
    <property type="evidence" value="ECO:0007669"/>
    <property type="project" value="UniProtKB-UniRule"/>
</dbReference>
<comment type="cofactor">
    <cofactor evidence="1 12 13">
        <name>pyridoxal 5'-phosphate</name>
        <dbReference type="ChEBI" id="CHEBI:597326"/>
    </cofactor>
</comment>
<dbReference type="NCBIfam" id="TIGR00260">
    <property type="entry name" value="thrC"/>
    <property type="match status" value="1"/>
</dbReference>
<dbReference type="GO" id="GO:0004794">
    <property type="term" value="F:threonine deaminase activity"/>
    <property type="evidence" value="ECO:0007669"/>
    <property type="project" value="TreeGrafter"/>
</dbReference>
<evidence type="ECO:0000256" key="5">
    <source>
        <dbReference type="ARBA" id="ARBA00018679"/>
    </source>
</evidence>
<evidence type="ECO:0000256" key="12">
    <source>
        <dbReference type="PIRNR" id="PIRNR038945"/>
    </source>
</evidence>
<evidence type="ECO:0000313" key="16">
    <source>
        <dbReference type="EMBL" id="AGK61209.1"/>
    </source>
</evidence>
<organism evidence="16 17">
    <name type="scientific">Archaeoglobus sulfaticallidus PM70-1</name>
    <dbReference type="NCBI Taxonomy" id="387631"/>
    <lineage>
        <taxon>Archaea</taxon>
        <taxon>Methanobacteriati</taxon>
        <taxon>Methanobacteriota</taxon>
        <taxon>Archaeoglobi</taxon>
        <taxon>Archaeoglobales</taxon>
        <taxon>Archaeoglobaceae</taxon>
        <taxon>Archaeoglobus</taxon>
    </lineage>
</organism>
<evidence type="ECO:0000256" key="14">
    <source>
        <dbReference type="PIRSR" id="PIRSR038945-2"/>
    </source>
</evidence>
<dbReference type="PROSITE" id="PS00165">
    <property type="entry name" value="DEHYDRATASE_SER_THR"/>
    <property type="match status" value="1"/>
</dbReference>
<dbReference type="InterPro" id="IPR004450">
    <property type="entry name" value="Thr_synthase-like"/>
</dbReference>
<dbReference type="InterPro" id="IPR001926">
    <property type="entry name" value="TrpB-like_PALP"/>
</dbReference>
<evidence type="ECO:0000256" key="7">
    <source>
        <dbReference type="ARBA" id="ARBA00022697"/>
    </source>
</evidence>
<dbReference type="GO" id="GO:0030170">
    <property type="term" value="F:pyridoxal phosphate binding"/>
    <property type="evidence" value="ECO:0007669"/>
    <property type="project" value="InterPro"/>
</dbReference>
<keyword evidence="9 12" id="KW-0456">Lyase</keyword>
<comment type="catalytic activity">
    <reaction evidence="10 12">
        <text>O-phospho-L-homoserine + H2O = L-threonine + phosphate</text>
        <dbReference type="Rhea" id="RHEA:10840"/>
        <dbReference type="ChEBI" id="CHEBI:15377"/>
        <dbReference type="ChEBI" id="CHEBI:43474"/>
        <dbReference type="ChEBI" id="CHEBI:57590"/>
        <dbReference type="ChEBI" id="CHEBI:57926"/>
        <dbReference type="EC" id="4.2.3.1"/>
    </reaction>
</comment>
<dbReference type="FunFam" id="3.40.50.1100:FF:000014">
    <property type="entry name" value="Threonine synthase"/>
    <property type="match status" value="1"/>
</dbReference>
<comment type="function">
    <text evidence="12">Catalyzes the gamma-elimination of phosphate from L-phosphohomoserine and the beta-addition of water to produce L-threonine.</text>
</comment>
<feature type="binding site" evidence="13">
    <location>
        <position position="127"/>
    </location>
    <ligand>
        <name>pyridoxal 5'-phosphate</name>
        <dbReference type="ChEBI" id="CHEBI:597326"/>
    </ligand>
</feature>
<dbReference type="InterPro" id="IPR026260">
    <property type="entry name" value="Thr_Synthase_bac/arc"/>
</dbReference>
<evidence type="ECO:0000256" key="9">
    <source>
        <dbReference type="ARBA" id="ARBA00023239"/>
    </source>
</evidence>
<evidence type="ECO:0000256" key="10">
    <source>
        <dbReference type="ARBA" id="ARBA00049144"/>
    </source>
</evidence>
<dbReference type="GO" id="GO:0003941">
    <property type="term" value="F:L-serine ammonia-lyase activity"/>
    <property type="evidence" value="ECO:0007669"/>
    <property type="project" value="TreeGrafter"/>
</dbReference>
<dbReference type="KEGG" id="ast:Asulf_01211"/>
<dbReference type="SUPFAM" id="SSF53686">
    <property type="entry name" value="Tryptophan synthase beta subunit-like PLP-dependent enzymes"/>
    <property type="match status" value="1"/>
</dbReference>
<keyword evidence="6 12" id="KW-0028">Amino-acid biosynthesis</keyword>
<dbReference type="EMBL" id="CP005290">
    <property type="protein sequence ID" value="AGK61209.1"/>
    <property type="molecule type" value="Genomic_DNA"/>
</dbReference>
<feature type="domain" description="Tryptophan synthase beta chain-like PALP" evidence="15">
    <location>
        <begin position="63"/>
        <end position="364"/>
    </location>
</feature>
<evidence type="ECO:0000256" key="8">
    <source>
        <dbReference type="ARBA" id="ARBA00022898"/>
    </source>
</evidence>
<evidence type="ECO:0000256" key="2">
    <source>
        <dbReference type="ARBA" id="ARBA00004979"/>
    </source>
</evidence>
<dbReference type="Proteomes" id="UP000013307">
    <property type="component" value="Chromosome"/>
</dbReference>
<dbReference type="PIRSF" id="PIRSF038945">
    <property type="entry name" value="Thr_synthase"/>
    <property type="match status" value="1"/>
</dbReference>
<evidence type="ECO:0000256" key="4">
    <source>
        <dbReference type="ARBA" id="ARBA00013028"/>
    </source>
</evidence>
<dbReference type="InterPro" id="IPR000634">
    <property type="entry name" value="Ser/Thr_deHydtase_PyrdxlP-BS"/>
</dbReference>
<evidence type="ECO:0000256" key="3">
    <source>
        <dbReference type="ARBA" id="ARBA00005517"/>
    </source>
</evidence>
<dbReference type="InterPro" id="IPR050147">
    <property type="entry name" value="Ser/Thr_Dehydratase"/>
</dbReference>
<dbReference type="PANTHER" id="PTHR48078">
    <property type="entry name" value="THREONINE DEHYDRATASE, MITOCHONDRIAL-RELATED"/>
    <property type="match status" value="1"/>
</dbReference>
<reference evidence="16 17" key="1">
    <citation type="journal article" date="2013" name="Genome Announc.">
        <title>Complete Genome Sequence of the Thermophilic and Facultatively Chemolithoautotrophic Sulfate Reducer Archaeoglobus sulfaticallidus Strain PM70-1T.</title>
        <authorList>
            <person name="Stokke R."/>
            <person name="Hocking W.P."/>
            <person name="Steinsbu B.O."/>
            <person name="Steen I.H."/>
        </authorList>
    </citation>
    <scope>NUCLEOTIDE SEQUENCE [LARGE SCALE GENOMIC DNA]</scope>
    <source>
        <strain evidence="16">PM70-1</strain>
    </source>
</reference>
<comment type="pathway">
    <text evidence="2 12">Amino-acid biosynthesis; L-threonine biosynthesis; L-threonine from L-aspartate: step 5/5.</text>
</comment>
<dbReference type="eggNOG" id="arCOG01434">
    <property type="taxonomic scope" value="Archaea"/>
</dbReference>
<dbReference type="GeneID" id="15392852"/>
<accession>N0BC60</accession>